<dbReference type="Proteomes" id="UP001596395">
    <property type="component" value="Unassembled WGS sequence"/>
</dbReference>
<gene>
    <name evidence="2" type="ORF">ACFQGB_15075</name>
</gene>
<dbReference type="NCBIfam" id="TIGR04031">
    <property type="entry name" value="Htur_1727_fam"/>
    <property type="match status" value="1"/>
</dbReference>
<dbReference type="RefSeq" id="WP_336351140.1">
    <property type="nucleotide sequence ID" value="NZ_JAZAQL010000003.1"/>
</dbReference>
<sequence>MEAPAERVTVAERPRADEGTAFEVFVRDDSEDPLRHVGSVTAEDAEGAYERATRLFAWYADDVWVCPAGEFSRFSTHDLDAEGEPAPGDVSGFDGGEDYEEPRQREL</sequence>
<proteinExistence type="predicted"/>
<comment type="caution">
    <text evidence="2">The sequence shown here is derived from an EMBL/GenBank/DDBJ whole genome shotgun (WGS) entry which is preliminary data.</text>
</comment>
<dbReference type="EMBL" id="JBHSXN010000003">
    <property type="protein sequence ID" value="MFC6954183.1"/>
    <property type="molecule type" value="Genomic_DNA"/>
</dbReference>
<keyword evidence="3" id="KW-1185">Reference proteome</keyword>
<dbReference type="Pfam" id="PF06243">
    <property type="entry name" value="PaaB"/>
    <property type="match status" value="1"/>
</dbReference>
<feature type="region of interest" description="Disordered" evidence="1">
    <location>
        <begin position="76"/>
        <end position="107"/>
    </location>
</feature>
<dbReference type="InterPro" id="IPR009359">
    <property type="entry name" value="PaaB"/>
</dbReference>
<dbReference type="InterPro" id="IPR023976">
    <property type="entry name" value="CHP04031_Htur1727"/>
</dbReference>
<dbReference type="InterPro" id="IPR038693">
    <property type="entry name" value="PaaB_sf"/>
</dbReference>
<name>A0ABD5VKC0_9EURY</name>
<evidence type="ECO:0000313" key="3">
    <source>
        <dbReference type="Proteomes" id="UP001596395"/>
    </source>
</evidence>
<evidence type="ECO:0000256" key="1">
    <source>
        <dbReference type="SAM" id="MobiDB-lite"/>
    </source>
</evidence>
<organism evidence="2 3">
    <name type="scientific">Halorubellus litoreus</name>
    <dbReference type="NCBI Taxonomy" id="755308"/>
    <lineage>
        <taxon>Archaea</taxon>
        <taxon>Methanobacteriati</taxon>
        <taxon>Methanobacteriota</taxon>
        <taxon>Stenosarchaea group</taxon>
        <taxon>Halobacteria</taxon>
        <taxon>Halobacteriales</taxon>
        <taxon>Halorubellaceae</taxon>
        <taxon>Halorubellus</taxon>
    </lineage>
</organism>
<protein>
    <submittedName>
        <fullName evidence="2">Htur_1727 family rSAM-partnered candidate RiPP</fullName>
    </submittedName>
</protein>
<accession>A0ABD5VKC0</accession>
<reference evidence="2 3" key="1">
    <citation type="journal article" date="2019" name="Int. J. Syst. Evol. Microbiol.">
        <title>The Global Catalogue of Microorganisms (GCM) 10K type strain sequencing project: providing services to taxonomists for standard genome sequencing and annotation.</title>
        <authorList>
            <consortium name="The Broad Institute Genomics Platform"/>
            <consortium name="The Broad Institute Genome Sequencing Center for Infectious Disease"/>
            <person name="Wu L."/>
            <person name="Ma J."/>
        </authorList>
    </citation>
    <scope>NUCLEOTIDE SEQUENCE [LARGE SCALE GENOMIC DNA]</scope>
    <source>
        <strain evidence="2 3">GX26</strain>
    </source>
</reference>
<dbReference type="AlphaFoldDB" id="A0ABD5VKC0"/>
<dbReference type="Gene3D" id="3.10.20.520">
    <property type="entry name" value="Phenylacetic acid degradation B"/>
    <property type="match status" value="1"/>
</dbReference>
<evidence type="ECO:0000313" key="2">
    <source>
        <dbReference type="EMBL" id="MFC6954183.1"/>
    </source>
</evidence>